<evidence type="ECO:0000256" key="11">
    <source>
        <dbReference type="ARBA" id="ARBA00049396"/>
    </source>
</evidence>
<keyword evidence="4" id="KW-0220">Diaminopimelate biosynthesis</keyword>
<keyword evidence="2" id="KW-0028">Amino-acid biosynthesis</keyword>
<keyword evidence="16" id="KW-1185">Reference proteome</keyword>
<evidence type="ECO:0000256" key="7">
    <source>
        <dbReference type="ARBA" id="ARBA00023154"/>
    </source>
</evidence>
<proteinExistence type="inferred from homology"/>
<evidence type="ECO:0000256" key="2">
    <source>
        <dbReference type="ARBA" id="ARBA00022605"/>
    </source>
</evidence>
<sequence length="238" mass="26236">MQIALIGYGKMGQAIEKIALERGHTIGLKIDVDNRHELNEEKLASINVAIEFTSPHSAFDNIMDLLKCKVPVVCGSTGWLDKKEAVDEYCLQQQGAFLYASNFSVGVNIFFELNKKLAELMAHQTEYRASMEEIHHTQKKDAPSGTAVTLAEQILHTIPLYKNWVNHASGKADELSIISERIDPAPGTHKVKYASAIDDIEIIHTAHSRTGFATGAVMAAEFLQGKRGIYGMKDVLGL</sequence>
<gene>
    <name evidence="15" type="primary">dapB</name>
    <name evidence="15" type="ORF">L0U88_02935</name>
</gene>
<dbReference type="EC" id="1.17.1.8" evidence="9 12"/>
<evidence type="ECO:0000256" key="5">
    <source>
        <dbReference type="ARBA" id="ARBA00023002"/>
    </source>
</evidence>
<evidence type="ECO:0000256" key="4">
    <source>
        <dbReference type="ARBA" id="ARBA00022915"/>
    </source>
</evidence>
<evidence type="ECO:0000256" key="9">
    <source>
        <dbReference type="ARBA" id="ARBA00038983"/>
    </source>
</evidence>
<comment type="catalytic activity">
    <reaction evidence="10">
        <text>(S)-2,3,4,5-tetrahydrodipicolinate + NADP(+) + H2O = (2S,4S)-4-hydroxy-2,3,4,5-tetrahydrodipicolinate + NADPH + H(+)</text>
        <dbReference type="Rhea" id="RHEA:35331"/>
        <dbReference type="ChEBI" id="CHEBI:15377"/>
        <dbReference type="ChEBI" id="CHEBI:15378"/>
        <dbReference type="ChEBI" id="CHEBI:16845"/>
        <dbReference type="ChEBI" id="CHEBI:57783"/>
        <dbReference type="ChEBI" id="CHEBI:58349"/>
        <dbReference type="ChEBI" id="CHEBI:67139"/>
        <dbReference type="EC" id="1.17.1.8"/>
    </reaction>
</comment>
<keyword evidence="3" id="KW-0521">NADP</keyword>
<organism evidence="15 16">
    <name type="scientific">Flavihumibacter fluminis</name>
    <dbReference type="NCBI Taxonomy" id="2909236"/>
    <lineage>
        <taxon>Bacteria</taxon>
        <taxon>Pseudomonadati</taxon>
        <taxon>Bacteroidota</taxon>
        <taxon>Chitinophagia</taxon>
        <taxon>Chitinophagales</taxon>
        <taxon>Chitinophagaceae</taxon>
        <taxon>Flavihumibacter</taxon>
    </lineage>
</organism>
<dbReference type="InterPro" id="IPR036291">
    <property type="entry name" value="NAD(P)-bd_dom_sf"/>
</dbReference>
<evidence type="ECO:0000256" key="1">
    <source>
        <dbReference type="ARBA" id="ARBA00006642"/>
    </source>
</evidence>
<evidence type="ECO:0000313" key="15">
    <source>
        <dbReference type="EMBL" id="MCF1713583.1"/>
    </source>
</evidence>
<evidence type="ECO:0000259" key="13">
    <source>
        <dbReference type="Pfam" id="PF01113"/>
    </source>
</evidence>
<evidence type="ECO:0000256" key="3">
    <source>
        <dbReference type="ARBA" id="ARBA00022857"/>
    </source>
</evidence>
<name>A0ABS9BEL3_9BACT</name>
<dbReference type="Proteomes" id="UP001200145">
    <property type="component" value="Unassembled WGS sequence"/>
</dbReference>
<comment type="catalytic activity">
    <reaction evidence="11">
        <text>(S)-2,3,4,5-tetrahydrodipicolinate + NAD(+) + H2O = (2S,4S)-4-hydroxy-2,3,4,5-tetrahydrodipicolinate + NADH + H(+)</text>
        <dbReference type="Rhea" id="RHEA:35323"/>
        <dbReference type="ChEBI" id="CHEBI:15377"/>
        <dbReference type="ChEBI" id="CHEBI:15378"/>
        <dbReference type="ChEBI" id="CHEBI:16845"/>
        <dbReference type="ChEBI" id="CHEBI:57540"/>
        <dbReference type="ChEBI" id="CHEBI:57945"/>
        <dbReference type="ChEBI" id="CHEBI:67139"/>
        <dbReference type="EC" id="1.17.1.8"/>
    </reaction>
</comment>
<evidence type="ECO:0000256" key="12">
    <source>
        <dbReference type="NCBIfam" id="TIGR00036"/>
    </source>
</evidence>
<dbReference type="Pfam" id="PF01113">
    <property type="entry name" value="DapB_N"/>
    <property type="match status" value="1"/>
</dbReference>
<dbReference type="EMBL" id="JAKEVY010000001">
    <property type="protein sequence ID" value="MCF1713583.1"/>
    <property type="molecule type" value="Genomic_DNA"/>
</dbReference>
<evidence type="ECO:0000256" key="10">
    <source>
        <dbReference type="ARBA" id="ARBA00049080"/>
    </source>
</evidence>
<evidence type="ECO:0000313" key="16">
    <source>
        <dbReference type="Proteomes" id="UP001200145"/>
    </source>
</evidence>
<dbReference type="PANTHER" id="PTHR20836:SF0">
    <property type="entry name" value="4-HYDROXY-TETRAHYDRODIPICOLINATE REDUCTASE 1, CHLOROPLASTIC-RELATED"/>
    <property type="match status" value="1"/>
</dbReference>
<comment type="pathway">
    <text evidence="8">Amino-acid biosynthesis; L-lysine biosynthesis via DAP pathway; (S)-tetrahydrodipicolinate from L-aspartate: step 4/4.</text>
</comment>
<dbReference type="InterPro" id="IPR000846">
    <property type="entry name" value="DapB_N"/>
</dbReference>
<feature type="domain" description="Dihydrodipicolinate reductase N-terminal" evidence="13">
    <location>
        <begin position="1"/>
        <end position="103"/>
    </location>
</feature>
<dbReference type="Gene3D" id="3.30.360.10">
    <property type="entry name" value="Dihydrodipicolinate Reductase, domain 2"/>
    <property type="match status" value="1"/>
</dbReference>
<protein>
    <recommendedName>
        <fullName evidence="9 12">4-hydroxy-tetrahydrodipicolinate reductase</fullName>
        <ecNumber evidence="9 12">1.17.1.8</ecNumber>
    </recommendedName>
</protein>
<keyword evidence="6" id="KW-0520">NAD</keyword>
<dbReference type="InterPro" id="IPR022663">
    <property type="entry name" value="DapB_C"/>
</dbReference>
<dbReference type="NCBIfam" id="TIGR00036">
    <property type="entry name" value="dapB"/>
    <property type="match status" value="1"/>
</dbReference>
<keyword evidence="5 15" id="KW-0560">Oxidoreductase</keyword>
<dbReference type="Gene3D" id="3.40.50.720">
    <property type="entry name" value="NAD(P)-binding Rossmann-like Domain"/>
    <property type="match status" value="1"/>
</dbReference>
<dbReference type="Pfam" id="PF05173">
    <property type="entry name" value="DapB_C"/>
    <property type="match status" value="1"/>
</dbReference>
<dbReference type="InterPro" id="IPR023940">
    <property type="entry name" value="DHDPR_bac"/>
</dbReference>
<evidence type="ECO:0000256" key="6">
    <source>
        <dbReference type="ARBA" id="ARBA00023027"/>
    </source>
</evidence>
<dbReference type="PIRSF" id="PIRSF000161">
    <property type="entry name" value="DHPR"/>
    <property type="match status" value="1"/>
</dbReference>
<evidence type="ECO:0000256" key="8">
    <source>
        <dbReference type="ARBA" id="ARBA00037922"/>
    </source>
</evidence>
<evidence type="ECO:0000259" key="14">
    <source>
        <dbReference type="Pfam" id="PF05173"/>
    </source>
</evidence>
<dbReference type="GO" id="GO:0008839">
    <property type="term" value="F:4-hydroxy-tetrahydrodipicolinate reductase"/>
    <property type="evidence" value="ECO:0007669"/>
    <property type="project" value="UniProtKB-EC"/>
</dbReference>
<reference evidence="15 16" key="1">
    <citation type="submission" date="2022-01" db="EMBL/GenBank/DDBJ databases">
        <title>Flavihumibacter sp. nov., isolated from sediment of a river.</title>
        <authorList>
            <person name="Liu H."/>
        </authorList>
    </citation>
    <scope>NUCLEOTIDE SEQUENCE [LARGE SCALE GENOMIC DNA]</scope>
    <source>
        <strain evidence="15 16">RY-1</strain>
    </source>
</reference>
<dbReference type="SUPFAM" id="SSF51735">
    <property type="entry name" value="NAD(P)-binding Rossmann-fold domains"/>
    <property type="match status" value="1"/>
</dbReference>
<comment type="similarity">
    <text evidence="1">Belongs to the DapB family.</text>
</comment>
<feature type="domain" description="Dihydrodipicolinate reductase C-terminal" evidence="14">
    <location>
        <begin position="106"/>
        <end position="236"/>
    </location>
</feature>
<comment type="caution">
    <text evidence="15">The sequence shown here is derived from an EMBL/GenBank/DDBJ whole genome shotgun (WGS) entry which is preliminary data.</text>
</comment>
<dbReference type="PANTHER" id="PTHR20836">
    <property type="entry name" value="DIHYDRODIPICOLINATE REDUCTASE"/>
    <property type="match status" value="1"/>
</dbReference>
<accession>A0ABS9BEL3</accession>
<dbReference type="SUPFAM" id="SSF55347">
    <property type="entry name" value="Glyceraldehyde-3-phosphate dehydrogenase-like, C-terminal domain"/>
    <property type="match status" value="1"/>
</dbReference>
<keyword evidence="7" id="KW-0457">Lysine biosynthesis</keyword>
<dbReference type="RefSeq" id="WP_234864113.1">
    <property type="nucleotide sequence ID" value="NZ_JAKEVY010000001.1"/>
</dbReference>